<keyword evidence="12" id="KW-0496">Mitochondrion</keyword>
<dbReference type="GO" id="GO:0099128">
    <property type="term" value="C:mitochondrial [2Fe-2S] assembly complex"/>
    <property type="evidence" value="ECO:0007669"/>
    <property type="project" value="EnsemblFungi"/>
</dbReference>
<dbReference type="RefSeq" id="XP_003678496.1">
    <property type="nucleotide sequence ID" value="XM_003678448.1"/>
</dbReference>
<evidence type="ECO:0000256" key="3">
    <source>
        <dbReference type="ARBA" id="ARBA00010930"/>
    </source>
</evidence>
<dbReference type="STRING" id="1064592.G0VKX0"/>
<dbReference type="GO" id="GO:0000035">
    <property type="term" value="F:acyl binding"/>
    <property type="evidence" value="ECO:0007669"/>
    <property type="project" value="TreeGrafter"/>
</dbReference>
<evidence type="ECO:0000256" key="11">
    <source>
        <dbReference type="ARBA" id="ARBA00023098"/>
    </source>
</evidence>
<dbReference type="PANTHER" id="PTHR20863:SF28">
    <property type="entry name" value="ACYL CARRIER PROTEIN, MITOCHONDRIAL"/>
    <property type="match status" value="1"/>
</dbReference>
<dbReference type="KEGG" id="ncs:NCAS_0J01790"/>
<evidence type="ECO:0000256" key="12">
    <source>
        <dbReference type="ARBA" id="ARBA00023128"/>
    </source>
</evidence>
<evidence type="ECO:0000256" key="10">
    <source>
        <dbReference type="ARBA" id="ARBA00022982"/>
    </source>
</evidence>
<dbReference type="InterPro" id="IPR003231">
    <property type="entry name" value="ACP"/>
</dbReference>
<comment type="pathway">
    <text evidence="2">Lipid metabolism; fatty acid biosynthesis.</text>
</comment>
<dbReference type="GO" id="GO:0009107">
    <property type="term" value="P:lipoate biosynthetic process"/>
    <property type="evidence" value="ECO:0007669"/>
    <property type="project" value="EnsemblFungi"/>
</dbReference>
<keyword evidence="4" id="KW-0813">Transport</keyword>
<dbReference type="HOGENOM" id="CLU_108696_0_2_1"/>
<organism evidence="16 17">
    <name type="scientific">Naumovozyma castellii</name>
    <name type="common">Yeast</name>
    <name type="synonym">Saccharomyces castellii</name>
    <dbReference type="NCBI Taxonomy" id="27288"/>
    <lineage>
        <taxon>Eukaryota</taxon>
        <taxon>Fungi</taxon>
        <taxon>Dikarya</taxon>
        <taxon>Ascomycota</taxon>
        <taxon>Saccharomycotina</taxon>
        <taxon>Saccharomycetes</taxon>
        <taxon>Saccharomycetales</taxon>
        <taxon>Saccharomycetaceae</taxon>
        <taxon>Naumovozyma</taxon>
    </lineage>
</organism>
<dbReference type="SUPFAM" id="SSF47336">
    <property type="entry name" value="ACP-like"/>
    <property type="match status" value="1"/>
</dbReference>
<protein>
    <recommendedName>
        <fullName evidence="14">Acyl carrier protein</fullName>
    </recommendedName>
</protein>
<keyword evidence="8" id="KW-0276">Fatty acid metabolism</keyword>
<dbReference type="InterPro" id="IPR036736">
    <property type="entry name" value="ACP-like_sf"/>
</dbReference>
<keyword evidence="11" id="KW-0443">Lipid metabolism</keyword>
<evidence type="ECO:0000256" key="5">
    <source>
        <dbReference type="ARBA" id="ARBA00022450"/>
    </source>
</evidence>
<evidence type="ECO:0000313" key="16">
    <source>
        <dbReference type="EMBL" id="CCC72158.1"/>
    </source>
</evidence>
<keyword evidence="6 14" id="KW-0444">Lipid biosynthesis</keyword>
<dbReference type="InterPro" id="IPR006162">
    <property type="entry name" value="Ppantetheine_attach_site"/>
</dbReference>
<evidence type="ECO:0000256" key="4">
    <source>
        <dbReference type="ARBA" id="ARBA00022448"/>
    </source>
</evidence>
<dbReference type="NCBIfam" id="TIGR00517">
    <property type="entry name" value="acyl_carrier"/>
    <property type="match status" value="1"/>
</dbReference>
<evidence type="ECO:0000256" key="9">
    <source>
        <dbReference type="ARBA" id="ARBA00022946"/>
    </source>
</evidence>
<dbReference type="AlphaFoldDB" id="G0VKX0"/>
<dbReference type="OMA" id="FMSSHDD"/>
<evidence type="ECO:0000256" key="1">
    <source>
        <dbReference type="ARBA" id="ARBA00004173"/>
    </source>
</evidence>
<dbReference type="OrthoDB" id="448946at2759"/>
<dbReference type="PROSITE" id="PS50075">
    <property type="entry name" value="CARRIER"/>
    <property type="match status" value="1"/>
</dbReference>
<dbReference type="PROSITE" id="PS00012">
    <property type="entry name" value="PHOSPHOPANTETHEINE"/>
    <property type="match status" value="1"/>
</dbReference>
<sequence length="131" mass="14336">MLRTFFRSSTPLTLRRISASPVAARSASTFIGRQSFTPMRFYSAGAAKLDKDEVTRRVIDVIKAFGKSNAAATITPTTLFNKDLGLDSLDTVELLVAVEEEFDIEIPDKIADELKSVAETVDYITSNADAN</sequence>
<dbReference type="PANTHER" id="PTHR20863">
    <property type="entry name" value="ACYL CARRIER PROTEIN"/>
    <property type="match status" value="1"/>
</dbReference>
<keyword evidence="9" id="KW-0809">Transit peptide</keyword>
<dbReference type="GO" id="GO:0000036">
    <property type="term" value="F:acyl carrier activity"/>
    <property type="evidence" value="ECO:0007669"/>
    <property type="project" value="TreeGrafter"/>
</dbReference>
<keyword evidence="7" id="KW-0597">Phosphoprotein</keyword>
<dbReference type="InParanoid" id="G0VKX0"/>
<accession>G0VKX0</accession>
<evidence type="ECO:0000256" key="6">
    <source>
        <dbReference type="ARBA" id="ARBA00022516"/>
    </source>
</evidence>
<dbReference type="InterPro" id="IPR009081">
    <property type="entry name" value="PP-bd_ACP"/>
</dbReference>
<dbReference type="Gene3D" id="1.10.1200.10">
    <property type="entry name" value="ACP-like"/>
    <property type="match status" value="1"/>
</dbReference>
<evidence type="ECO:0000256" key="7">
    <source>
        <dbReference type="ARBA" id="ARBA00022553"/>
    </source>
</evidence>
<keyword evidence="5 14" id="KW-0596">Phosphopantetheine</keyword>
<dbReference type="GeneID" id="96905855"/>
<dbReference type="eggNOG" id="KOG1748">
    <property type="taxonomic scope" value="Eukaryota"/>
</dbReference>
<keyword evidence="10" id="KW-0249">Electron transport</keyword>
<dbReference type="GO" id="GO:0016226">
    <property type="term" value="P:iron-sulfur cluster assembly"/>
    <property type="evidence" value="ECO:0007669"/>
    <property type="project" value="EnsemblFungi"/>
</dbReference>
<evidence type="ECO:0000313" key="17">
    <source>
        <dbReference type="Proteomes" id="UP000001640"/>
    </source>
</evidence>
<keyword evidence="13 14" id="KW-0275">Fatty acid biosynthesis</keyword>
<dbReference type="EMBL" id="HE576761">
    <property type="protein sequence ID" value="CCC72158.1"/>
    <property type="molecule type" value="Genomic_DNA"/>
</dbReference>
<evidence type="ECO:0000256" key="13">
    <source>
        <dbReference type="ARBA" id="ARBA00023160"/>
    </source>
</evidence>
<reference key="2">
    <citation type="submission" date="2011-08" db="EMBL/GenBank/DDBJ databases">
        <title>Genome sequence of Naumovozyma castellii.</title>
        <authorList>
            <person name="Gordon J.L."/>
            <person name="Armisen D."/>
            <person name="Proux-Wera E."/>
            <person name="OhEigeartaigh S.S."/>
            <person name="Byrne K.P."/>
            <person name="Wolfe K.H."/>
        </authorList>
    </citation>
    <scope>NUCLEOTIDE SEQUENCE</scope>
    <source>
        <strain>Type strain:CBS 4309</strain>
    </source>
</reference>
<gene>
    <name evidence="16" type="primary">NCAS0J01790</name>
    <name evidence="16" type="ordered locus">NCAS_0J01790</name>
</gene>
<dbReference type="FunFam" id="1.10.1200.10:FF:000003">
    <property type="entry name" value="Acyl carrier protein"/>
    <property type="match status" value="1"/>
</dbReference>
<comment type="function">
    <text evidence="14">Carrier of the growing fatty acid chain in fatty acid biosynthesis.</text>
</comment>
<dbReference type="Proteomes" id="UP000001640">
    <property type="component" value="Chromosome 10"/>
</dbReference>
<keyword evidence="17" id="KW-1185">Reference proteome</keyword>
<evidence type="ECO:0000256" key="2">
    <source>
        <dbReference type="ARBA" id="ARBA00005194"/>
    </source>
</evidence>
<proteinExistence type="inferred from homology"/>
<evidence type="ECO:0000259" key="15">
    <source>
        <dbReference type="PROSITE" id="PS50075"/>
    </source>
</evidence>
<feature type="domain" description="Carrier" evidence="15">
    <location>
        <begin position="52"/>
        <end position="128"/>
    </location>
</feature>
<dbReference type="FunCoup" id="G0VKX0">
    <property type="interactions" value="829"/>
</dbReference>
<comment type="subcellular location">
    <subcellularLocation>
        <location evidence="1">Mitochondrion</location>
    </subcellularLocation>
</comment>
<reference evidence="16 17" key="1">
    <citation type="journal article" date="2011" name="Proc. Natl. Acad. Sci. U.S.A.">
        <title>Evolutionary erosion of yeast sex chromosomes by mating-type switching accidents.</title>
        <authorList>
            <person name="Gordon J.L."/>
            <person name="Armisen D."/>
            <person name="Proux-Wera E."/>
            <person name="Oheigeartaigh S.S."/>
            <person name="Byrne K.P."/>
            <person name="Wolfe K.H."/>
        </authorList>
    </citation>
    <scope>NUCLEOTIDE SEQUENCE [LARGE SCALE GENOMIC DNA]</scope>
    <source>
        <strain evidence="17">ATCC 76901 / BCRC 22586 / CBS 4309 / NBRC 1992 / NRRL Y-12630</strain>
    </source>
</reference>
<evidence type="ECO:0000256" key="8">
    <source>
        <dbReference type="ARBA" id="ARBA00022832"/>
    </source>
</evidence>
<dbReference type="HAMAP" id="MF_01217">
    <property type="entry name" value="Acyl_carrier"/>
    <property type="match status" value="1"/>
</dbReference>
<name>G0VKX0_NAUCA</name>
<comment type="similarity">
    <text evidence="3">Belongs to the acyl carrier protein (ACP) family.</text>
</comment>
<dbReference type="Pfam" id="PF00550">
    <property type="entry name" value="PP-binding"/>
    <property type="match status" value="1"/>
</dbReference>
<evidence type="ECO:0000256" key="14">
    <source>
        <dbReference type="RuleBase" id="RU000722"/>
    </source>
</evidence>